<dbReference type="Pfam" id="PF00561">
    <property type="entry name" value="Abhydrolase_1"/>
    <property type="match status" value="1"/>
</dbReference>
<sequence>MGTRFFDVGTAQLAFDAHGEGPVVVIAHGLTMSRAADREQALTEWDRLVKKGFRVVAYDARGHGETAGRDEPDDYRWENLATDLLALAEAISPDEPVHAIGSSMGTATILHALTRRPERFRSVALTAPPTAWETRKLQQRVYEATAAAAETMTLDDFVAASAAAPVPEIFAERWNPGPPSIDMAVLPAVFRGAGVSDLPAQEEVARIETPALILPWATDPGHPLSTAERLTELMPHAELEVAEDIATIKAWPNRVAEFFTAHP</sequence>
<name>A0A371NQF8_9MICO</name>
<dbReference type="AlphaFoldDB" id="A0A371NQF8"/>
<feature type="domain" description="AB hydrolase-1" evidence="1">
    <location>
        <begin position="22"/>
        <end position="244"/>
    </location>
</feature>
<evidence type="ECO:0000313" key="2">
    <source>
        <dbReference type="EMBL" id="REJ03947.1"/>
    </source>
</evidence>
<organism evidence="2 3">
    <name type="scientific">Microbacterium bovistercoris</name>
    <dbReference type="NCBI Taxonomy" id="2293570"/>
    <lineage>
        <taxon>Bacteria</taxon>
        <taxon>Bacillati</taxon>
        <taxon>Actinomycetota</taxon>
        <taxon>Actinomycetes</taxon>
        <taxon>Micrococcales</taxon>
        <taxon>Microbacteriaceae</taxon>
        <taxon>Microbacterium</taxon>
    </lineage>
</organism>
<dbReference type="RefSeq" id="WP_116243467.1">
    <property type="nucleotide sequence ID" value="NZ_QUAB01000048.1"/>
</dbReference>
<keyword evidence="3" id="KW-1185">Reference proteome</keyword>
<keyword evidence="2" id="KW-0378">Hydrolase</keyword>
<dbReference type="InterPro" id="IPR000073">
    <property type="entry name" value="AB_hydrolase_1"/>
</dbReference>
<reference evidence="2 3" key="1">
    <citation type="submission" date="2018-08" db="EMBL/GenBank/DDBJ databases">
        <title>Isolation, diversity and antifungal activity of Actinobacteria from cow dung.</title>
        <authorList>
            <person name="Ling L."/>
        </authorList>
    </citation>
    <scope>NUCLEOTIDE SEQUENCE [LARGE SCALE GENOMIC DNA]</scope>
    <source>
        <strain evidence="2 3">NEAU-LLE</strain>
    </source>
</reference>
<dbReference type="GO" id="GO:0016787">
    <property type="term" value="F:hydrolase activity"/>
    <property type="evidence" value="ECO:0007669"/>
    <property type="project" value="UniProtKB-KW"/>
</dbReference>
<dbReference type="InterPro" id="IPR029058">
    <property type="entry name" value="AB_hydrolase_fold"/>
</dbReference>
<protein>
    <submittedName>
        <fullName evidence="2">Alpha/beta fold hydrolase</fullName>
    </submittedName>
</protein>
<dbReference type="Gene3D" id="3.40.50.1820">
    <property type="entry name" value="alpha/beta hydrolase"/>
    <property type="match status" value="1"/>
</dbReference>
<dbReference type="InterPro" id="IPR050266">
    <property type="entry name" value="AB_hydrolase_sf"/>
</dbReference>
<comment type="caution">
    <text evidence="2">The sequence shown here is derived from an EMBL/GenBank/DDBJ whole genome shotgun (WGS) entry which is preliminary data.</text>
</comment>
<dbReference type="Proteomes" id="UP000262172">
    <property type="component" value="Unassembled WGS sequence"/>
</dbReference>
<dbReference type="SUPFAM" id="SSF53474">
    <property type="entry name" value="alpha/beta-Hydrolases"/>
    <property type="match status" value="1"/>
</dbReference>
<gene>
    <name evidence="2" type="ORF">DY023_16670</name>
</gene>
<dbReference type="PANTHER" id="PTHR43798">
    <property type="entry name" value="MONOACYLGLYCEROL LIPASE"/>
    <property type="match status" value="1"/>
</dbReference>
<dbReference type="PRINTS" id="PR00111">
    <property type="entry name" value="ABHYDROLASE"/>
</dbReference>
<proteinExistence type="predicted"/>
<dbReference type="EMBL" id="QUAB01000048">
    <property type="protein sequence ID" value="REJ03947.1"/>
    <property type="molecule type" value="Genomic_DNA"/>
</dbReference>
<accession>A0A371NQF8</accession>
<evidence type="ECO:0000259" key="1">
    <source>
        <dbReference type="Pfam" id="PF00561"/>
    </source>
</evidence>
<dbReference type="OrthoDB" id="63519at2"/>
<evidence type="ECO:0000313" key="3">
    <source>
        <dbReference type="Proteomes" id="UP000262172"/>
    </source>
</evidence>